<proteinExistence type="inferred from homology"/>
<comment type="function">
    <text evidence="3">Is involved in the conjugation of reduced glutathione to a wide number of exogenous and endogenous hydrophobic electrophiles.</text>
</comment>
<dbReference type="EC" id="2.5.1.18" evidence="3"/>
<gene>
    <name evidence="6" type="ORF">LITE_LOCUS10738</name>
</gene>
<dbReference type="GO" id="GO:0005829">
    <property type="term" value="C:cytosol"/>
    <property type="evidence" value="ECO:0007669"/>
    <property type="project" value="UniProtKB-SubCell"/>
</dbReference>
<dbReference type="Gene3D" id="1.20.1050.10">
    <property type="match status" value="1"/>
</dbReference>
<dbReference type="InterPro" id="IPR036249">
    <property type="entry name" value="Thioredoxin-like_sf"/>
</dbReference>
<dbReference type="InterPro" id="IPR040079">
    <property type="entry name" value="Glutathione_S-Trfase"/>
</dbReference>
<dbReference type="GO" id="GO:0006749">
    <property type="term" value="P:glutathione metabolic process"/>
    <property type="evidence" value="ECO:0007669"/>
    <property type="project" value="InterPro"/>
</dbReference>
<organism evidence="6 7">
    <name type="scientific">Linum tenue</name>
    <dbReference type="NCBI Taxonomy" id="586396"/>
    <lineage>
        <taxon>Eukaryota</taxon>
        <taxon>Viridiplantae</taxon>
        <taxon>Streptophyta</taxon>
        <taxon>Embryophyta</taxon>
        <taxon>Tracheophyta</taxon>
        <taxon>Spermatophyta</taxon>
        <taxon>Magnoliopsida</taxon>
        <taxon>eudicotyledons</taxon>
        <taxon>Gunneridae</taxon>
        <taxon>Pentapetalae</taxon>
        <taxon>rosids</taxon>
        <taxon>fabids</taxon>
        <taxon>Malpighiales</taxon>
        <taxon>Linaceae</taxon>
        <taxon>Linum</taxon>
    </lineage>
</organism>
<dbReference type="PANTHER" id="PTHR11260">
    <property type="entry name" value="GLUTATHIONE S-TRANSFERASE, GST, SUPERFAMILY, GST DOMAIN CONTAINING"/>
    <property type="match status" value="1"/>
</dbReference>
<evidence type="ECO:0000259" key="4">
    <source>
        <dbReference type="PROSITE" id="PS50404"/>
    </source>
</evidence>
<comment type="subcellular location">
    <subcellularLocation>
        <location evidence="3">Cytoplasm</location>
        <location evidence="3">Cytosol</location>
    </subcellularLocation>
</comment>
<dbReference type="SFLD" id="SFLDG01152">
    <property type="entry name" value="Main.3:_Omega-_and_Tau-like"/>
    <property type="match status" value="1"/>
</dbReference>
<sequence length="238" mass="27591">MAELKLIGAKYSPFCFRLELALKLKGIHEYEYLEQDLINKGPILLHYNPVHKKVPVLVHGENPIIESLAILEYIDETWPSSPSLLPKHPYPRSQARFWAKFADEKCAPGAWDTYWRLKGEKKDKAIEVAMERFEHLEKLIQGKKFFGTGGDDNDDEQGEGRVERIGYLDLVLGWIPLWVEVMEEIGEMKLLDPHKFPGLCRWGHKFVEVPVIKECLPSRETLVQYFTIATPMMRAHFT</sequence>
<comment type="caution">
    <text evidence="6">The sequence shown here is derived from an EMBL/GenBank/DDBJ whole genome shotgun (WGS) entry which is preliminary data.</text>
</comment>
<dbReference type="Pfam" id="PF02798">
    <property type="entry name" value="GST_N"/>
    <property type="match status" value="1"/>
</dbReference>
<reference evidence="6" key="1">
    <citation type="submission" date="2022-08" db="EMBL/GenBank/DDBJ databases">
        <authorList>
            <person name="Gutierrez-Valencia J."/>
        </authorList>
    </citation>
    <scope>NUCLEOTIDE SEQUENCE</scope>
</reference>
<evidence type="ECO:0000313" key="6">
    <source>
        <dbReference type="EMBL" id="CAI0400399.1"/>
    </source>
</evidence>
<dbReference type="PROSITE" id="PS50405">
    <property type="entry name" value="GST_CTER"/>
    <property type="match status" value="1"/>
</dbReference>
<dbReference type="Proteomes" id="UP001154282">
    <property type="component" value="Unassembled WGS sequence"/>
</dbReference>
<protein>
    <recommendedName>
        <fullName evidence="3">Glutathione S-transferase</fullName>
        <ecNumber evidence="3">2.5.1.18</ecNumber>
    </recommendedName>
</protein>
<accession>A0AAV0ISD8</accession>
<dbReference type="EMBL" id="CAMGYJ010000004">
    <property type="protein sequence ID" value="CAI0400399.1"/>
    <property type="molecule type" value="Genomic_DNA"/>
</dbReference>
<dbReference type="SFLD" id="SFLDS00019">
    <property type="entry name" value="Glutathione_Transferase_(cytos"/>
    <property type="match status" value="1"/>
</dbReference>
<dbReference type="CDD" id="cd03185">
    <property type="entry name" value="GST_C_Tau"/>
    <property type="match status" value="1"/>
</dbReference>
<dbReference type="AlphaFoldDB" id="A0AAV0ISD8"/>
<dbReference type="PANTHER" id="PTHR11260:SF614">
    <property type="entry name" value="GLUTATHIONE S-TRANSFERASE"/>
    <property type="match status" value="1"/>
</dbReference>
<dbReference type="InterPro" id="IPR004045">
    <property type="entry name" value="Glutathione_S-Trfase_N"/>
</dbReference>
<dbReference type="SFLD" id="SFLDG00358">
    <property type="entry name" value="Main_(cytGST)"/>
    <property type="match status" value="1"/>
</dbReference>
<dbReference type="Gene3D" id="3.40.30.10">
    <property type="entry name" value="Glutaredoxin"/>
    <property type="match status" value="1"/>
</dbReference>
<comment type="similarity">
    <text evidence="3">Belongs to the GST superfamily.</text>
</comment>
<dbReference type="GO" id="GO:0004364">
    <property type="term" value="F:glutathione transferase activity"/>
    <property type="evidence" value="ECO:0007669"/>
    <property type="project" value="UniProtKB-UniRule"/>
</dbReference>
<dbReference type="InterPro" id="IPR045074">
    <property type="entry name" value="GST_C_Tau"/>
</dbReference>
<keyword evidence="7" id="KW-1185">Reference proteome</keyword>
<dbReference type="CDD" id="cd03058">
    <property type="entry name" value="GST_N_Tau"/>
    <property type="match status" value="1"/>
</dbReference>
<evidence type="ECO:0000259" key="5">
    <source>
        <dbReference type="PROSITE" id="PS50405"/>
    </source>
</evidence>
<dbReference type="SUPFAM" id="SSF52833">
    <property type="entry name" value="Thioredoxin-like"/>
    <property type="match status" value="1"/>
</dbReference>
<keyword evidence="1 3" id="KW-0808">Transferase</keyword>
<keyword evidence="3" id="KW-0963">Cytoplasm</keyword>
<dbReference type="InterPro" id="IPR036282">
    <property type="entry name" value="Glutathione-S-Trfase_C_sf"/>
</dbReference>
<feature type="domain" description="GST C-terminal" evidence="5">
    <location>
        <begin position="88"/>
        <end position="232"/>
    </location>
</feature>
<evidence type="ECO:0000256" key="1">
    <source>
        <dbReference type="ARBA" id="ARBA00022679"/>
    </source>
</evidence>
<feature type="domain" description="GST N-terminal" evidence="4">
    <location>
        <begin position="2"/>
        <end position="82"/>
    </location>
</feature>
<evidence type="ECO:0000256" key="3">
    <source>
        <dbReference type="RuleBase" id="RU369102"/>
    </source>
</evidence>
<comment type="catalytic activity">
    <reaction evidence="2 3">
        <text>RX + glutathione = an S-substituted glutathione + a halide anion + H(+)</text>
        <dbReference type="Rhea" id="RHEA:16437"/>
        <dbReference type="ChEBI" id="CHEBI:15378"/>
        <dbReference type="ChEBI" id="CHEBI:16042"/>
        <dbReference type="ChEBI" id="CHEBI:17792"/>
        <dbReference type="ChEBI" id="CHEBI:57925"/>
        <dbReference type="ChEBI" id="CHEBI:90779"/>
        <dbReference type="EC" id="2.5.1.18"/>
    </reaction>
</comment>
<dbReference type="SUPFAM" id="SSF47616">
    <property type="entry name" value="GST C-terminal domain-like"/>
    <property type="match status" value="1"/>
</dbReference>
<dbReference type="FunFam" id="1.20.1050.10:FF:000012">
    <property type="entry name" value="Tau class glutathione S-transferase"/>
    <property type="match status" value="1"/>
</dbReference>
<dbReference type="InterPro" id="IPR045073">
    <property type="entry name" value="Omega/Tau-like"/>
</dbReference>
<dbReference type="PROSITE" id="PS50404">
    <property type="entry name" value="GST_NTER"/>
    <property type="match status" value="1"/>
</dbReference>
<dbReference type="InterPro" id="IPR010987">
    <property type="entry name" value="Glutathione-S-Trfase_C-like"/>
</dbReference>
<evidence type="ECO:0000313" key="7">
    <source>
        <dbReference type="Proteomes" id="UP001154282"/>
    </source>
</evidence>
<evidence type="ECO:0000256" key="2">
    <source>
        <dbReference type="ARBA" id="ARBA00047960"/>
    </source>
</evidence>
<name>A0AAV0ISD8_9ROSI</name>